<accession>A0A1F7XBH2</accession>
<keyword evidence="1" id="KW-0472">Membrane</keyword>
<dbReference type="EMBL" id="MGFS01000013">
    <property type="protein sequence ID" value="OGM11675.1"/>
    <property type="molecule type" value="Genomic_DNA"/>
</dbReference>
<organism evidence="2 3">
    <name type="scientific">Candidatus Woesebacteria bacterium RBG_16_34_12</name>
    <dbReference type="NCBI Taxonomy" id="1802480"/>
    <lineage>
        <taxon>Bacteria</taxon>
        <taxon>Candidatus Woeseibacteriota</taxon>
    </lineage>
</organism>
<feature type="transmembrane region" description="Helical" evidence="1">
    <location>
        <begin position="207"/>
        <end position="224"/>
    </location>
</feature>
<gene>
    <name evidence="2" type="ORF">A2Z22_01975</name>
</gene>
<comment type="caution">
    <text evidence="2">The sequence shown here is derived from an EMBL/GenBank/DDBJ whole genome shotgun (WGS) entry which is preliminary data.</text>
</comment>
<keyword evidence="1" id="KW-0812">Transmembrane</keyword>
<proteinExistence type="predicted"/>
<evidence type="ECO:0000313" key="2">
    <source>
        <dbReference type="EMBL" id="OGM11675.1"/>
    </source>
</evidence>
<dbReference type="Proteomes" id="UP000177053">
    <property type="component" value="Unassembled WGS sequence"/>
</dbReference>
<protein>
    <submittedName>
        <fullName evidence="2">Uncharacterized protein</fullName>
    </submittedName>
</protein>
<keyword evidence="1" id="KW-1133">Transmembrane helix</keyword>
<name>A0A1F7XBH2_9BACT</name>
<dbReference type="AlphaFoldDB" id="A0A1F7XBH2"/>
<sequence>MSLKIKKSFVWGLLLILIFSFFFMNQIKIANGSEEYITIENSKWKYVIIKEGYYQNVKYPKYTIGYQSAPKYTNEQELTLNTPFETEAYIEKEFEIPPNGVSFSLGARTYSNHARGRIFLIDSKSSTHFLGEVTSHCEQFSPIGNCLQQYEYLNFDVSSYAGQKVKIRIDQISAPDGAGFGYYYEMKIKVKEYSIKDAFMDSDFRNIEILLSLFLMMIAILGILRGKMKRQKK</sequence>
<evidence type="ECO:0000313" key="3">
    <source>
        <dbReference type="Proteomes" id="UP000177053"/>
    </source>
</evidence>
<reference evidence="2 3" key="1">
    <citation type="journal article" date="2016" name="Nat. Commun.">
        <title>Thousands of microbial genomes shed light on interconnected biogeochemical processes in an aquifer system.</title>
        <authorList>
            <person name="Anantharaman K."/>
            <person name="Brown C.T."/>
            <person name="Hug L.A."/>
            <person name="Sharon I."/>
            <person name="Castelle C.J."/>
            <person name="Probst A.J."/>
            <person name="Thomas B.C."/>
            <person name="Singh A."/>
            <person name="Wilkins M.J."/>
            <person name="Karaoz U."/>
            <person name="Brodie E.L."/>
            <person name="Williams K.H."/>
            <person name="Hubbard S.S."/>
            <person name="Banfield J.F."/>
        </authorList>
    </citation>
    <scope>NUCLEOTIDE SEQUENCE [LARGE SCALE GENOMIC DNA]</scope>
</reference>
<evidence type="ECO:0000256" key="1">
    <source>
        <dbReference type="SAM" id="Phobius"/>
    </source>
</evidence>